<evidence type="ECO:0000256" key="7">
    <source>
        <dbReference type="HAMAP-Rule" id="MF_00249"/>
    </source>
</evidence>
<dbReference type="PANTHER" id="PTHR48102:SF3">
    <property type="entry name" value="ATP-DEPENDENT PROTEASE ATPASE SUBUNIT HSLU"/>
    <property type="match status" value="1"/>
</dbReference>
<evidence type="ECO:0000259" key="9">
    <source>
        <dbReference type="SMART" id="SM01086"/>
    </source>
</evidence>
<feature type="domain" description="Clp ATPase C-terminal" evidence="9">
    <location>
        <begin position="327"/>
        <end position="423"/>
    </location>
</feature>
<evidence type="ECO:0000259" key="8">
    <source>
        <dbReference type="SMART" id="SM00382"/>
    </source>
</evidence>
<sequence length="435" mass="47943">MTDLTPREIVSELDRFIIGQNDAKRAVAVALRNRWRRKQLSDDLRDEVYPKNILMIGPTGVGKTEISRRLAKLARAPFLKVEATKFTEVGYVGRDVEQIIRDLVDNAIAMTREHMREDVKVKAHKAAEERVIDAIAGAEARDGTRDMFRKKLKDGLLDDTMIELEVAETASPFPMMDIPGQPGMGAGMMNLGDLFGKAMGGRTTKKRLSVAESYEILIGEEADKLLDDETVTKAAIEAVEQNGIVFLDEIDKVCARSDARGGDVSREGVQRDLLPLIEGTTVSTKHGPVKTDHVLFIASGAFHIAKPSDLLPELQGRLPIRVELRALTEEDFVRILTETDNALTLQYTALMGTEEVTVNFTDDGIAALAKIAADVNQSVENIGARRLYTVMERVFEELSFSAPDRSGDVIEVNAAFVDQNLGALSKSADLSRYVL</sequence>
<dbReference type="GO" id="GO:0008233">
    <property type="term" value="F:peptidase activity"/>
    <property type="evidence" value="ECO:0007669"/>
    <property type="project" value="UniProtKB-KW"/>
</dbReference>
<evidence type="ECO:0000256" key="1">
    <source>
        <dbReference type="ARBA" id="ARBA00004496"/>
    </source>
</evidence>
<dbReference type="GO" id="GO:0016887">
    <property type="term" value="F:ATP hydrolysis activity"/>
    <property type="evidence" value="ECO:0007669"/>
    <property type="project" value="InterPro"/>
</dbReference>
<gene>
    <name evidence="7 10" type="primary">hslU</name>
    <name evidence="10" type="ORF">JQV55_09415</name>
</gene>
<dbReference type="GO" id="GO:0036402">
    <property type="term" value="F:proteasome-activating activity"/>
    <property type="evidence" value="ECO:0007669"/>
    <property type="project" value="UniProtKB-UniRule"/>
</dbReference>
<dbReference type="SMART" id="SM01086">
    <property type="entry name" value="ClpB_D2-small"/>
    <property type="match status" value="1"/>
</dbReference>
<proteinExistence type="inferred from homology"/>
<dbReference type="RefSeq" id="WP_025042914.1">
    <property type="nucleotide sequence ID" value="NZ_CANKZB010000001.1"/>
</dbReference>
<dbReference type="FunFam" id="3.40.50.300:FF:000220">
    <property type="entry name" value="ATP-dependent protease ATPase subunit HslU"/>
    <property type="match status" value="1"/>
</dbReference>
<evidence type="ECO:0000256" key="3">
    <source>
        <dbReference type="ARBA" id="ARBA00022490"/>
    </source>
</evidence>
<dbReference type="FunFam" id="3.40.50.300:FF:000213">
    <property type="entry name" value="ATP-dependent protease ATPase subunit HslU"/>
    <property type="match status" value="1"/>
</dbReference>
<keyword evidence="10" id="KW-0378">Hydrolase</keyword>
<dbReference type="SMART" id="SM00382">
    <property type="entry name" value="AAA"/>
    <property type="match status" value="1"/>
</dbReference>
<dbReference type="GO" id="GO:0043335">
    <property type="term" value="P:protein unfolding"/>
    <property type="evidence" value="ECO:0007669"/>
    <property type="project" value="UniProtKB-UniRule"/>
</dbReference>
<evidence type="ECO:0000313" key="11">
    <source>
        <dbReference type="Proteomes" id="UP000732193"/>
    </source>
</evidence>
<keyword evidence="6 7" id="KW-0143">Chaperone</keyword>
<reference evidence="10 11" key="1">
    <citation type="submission" date="2021-01" db="EMBL/GenBank/DDBJ databases">
        <title>Diatom-associated Roseobacters Show Island Model of Population Structure.</title>
        <authorList>
            <person name="Qu L."/>
            <person name="Feng X."/>
            <person name="Chen Y."/>
            <person name="Li L."/>
            <person name="Wang X."/>
            <person name="Hu Z."/>
            <person name="Wang H."/>
            <person name="Luo H."/>
        </authorList>
    </citation>
    <scope>NUCLEOTIDE SEQUENCE [LARGE SCALE GENOMIC DNA]</scope>
    <source>
        <strain evidence="10 11">TR60-84</strain>
    </source>
</reference>
<comment type="subcellular location">
    <subcellularLocation>
        <location evidence="1 7">Cytoplasm</location>
    </subcellularLocation>
</comment>
<dbReference type="InterPro" id="IPR003593">
    <property type="entry name" value="AAA+_ATPase"/>
</dbReference>
<dbReference type="GeneID" id="93911012"/>
<feature type="domain" description="AAA+ ATPase" evidence="8">
    <location>
        <begin position="49"/>
        <end position="324"/>
    </location>
</feature>
<comment type="caution">
    <text evidence="10">The sequence shown here is derived from an EMBL/GenBank/DDBJ whole genome shotgun (WGS) entry which is preliminary data.</text>
</comment>
<feature type="binding site" evidence="7">
    <location>
        <position position="385"/>
    </location>
    <ligand>
        <name>ATP</name>
        <dbReference type="ChEBI" id="CHEBI:30616"/>
    </ligand>
</feature>
<evidence type="ECO:0000256" key="5">
    <source>
        <dbReference type="ARBA" id="ARBA00022840"/>
    </source>
</evidence>
<dbReference type="InterPro" id="IPR050052">
    <property type="entry name" value="ATP-dep_Clp_protease_ClpX"/>
</dbReference>
<dbReference type="PANTHER" id="PTHR48102">
    <property type="entry name" value="ATP-DEPENDENT CLP PROTEASE ATP-BINDING SUBUNIT CLPX-LIKE, MITOCHONDRIAL-RELATED"/>
    <property type="match status" value="1"/>
</dbReference>
<dbReference type="Pfam" id="PF07724">
    <property type="entry name" value="AAA_2"/>
    <property type="match status" value="1"/>
</dbReference>
<dbReference type="SUPFAM" id="SSF52540">
    <property type="entry name" value="P-loop containing nucleoside triphosphate hydrolases"/>
    <property type="match status" value="1"/>
</dbReference>
<dbReference type="NCBIfam" id="TIGR00390">
    <property type="entry name" value="hslU"/>
    <property type="match status" value="1"/>
</dbReference>
<evidence type="ECO:0000256" key="4">
    <source>
        <dbReference type="ARBA" id="ARBA00022741"/>
    </source>
</evidence>
<keyword evidence="5 7" id="KW-0067">ATP-binding</keyword>
<accession>A0AAE2VY67</accession>
<dbReference type="AlphaFoldDB" id="A0AAE2VY67"/>
<feature type="binding site" evidence="7">
    <location>
        <position position="313"/>
    </location>
    <ligand>
        <name>ATP</name>
        <dbReference type="ChEBI" id="CHEBI:30616"/>
    </ligand>
</feature>
<dbReference type="InterPro" id="IPR027417">
    <property type="entry name" value="P-loop_NTPase"/>
</dbReference>
<dbReference type="GO" id="GO:0005524">
    <property type="term" value="F:ATP binding"/>
    <property type="evidence" value="ECO:0007669"/>
    <property type="project" value="UniProtKB-UniRule"/>
</dbReference>
<keyword evidence="10" id="KW-0645">Protease</keyword>
<evidence type="ECO:0000256" key="2">
    <source>
        <dbReference type="ARBA" id="ARBA00009771"/>
    </source>
</evidence>
<keyword evidence="3 7" id="KW-0963">Cytoplasm</keyword>
<organism evidence="10 11">
    <name type="scientific">Sulfitobacter geojensis</name>
    <dbReference type="NCBI Taxonomy" id="1342299"/>
    <lineage>
        <taxon>Bacteria</taxon>
        <taxon>Pseudomonadati</taxon>
        <taxon>Pseudomonadota</taxon>
        <taxon>Alphaproteobacteria</taxon>
        <taxon>Rhodobacterales</taxon>
        <taxon>Roseobacteraceae</taxon>
        <taxon>Sulfitobacter</taxon>
    </lineage>
</organism>
<comment type="function">
    <text evidence="7">ATPase subunit of a proteasome-like degradation complex; this subunit has chaperone activity. The binding of ATP and its subsequent hydrolysis by HslU are essential for unfolding of protein substrates subsequently hydrolyzed by HslV. HslU recognizes the N-terminal part of its protein substrates and unfolds these before they are guided to HslV for hydrolysis.</text>
</comment>
<comment type="subunit">
    <text evidence="7">A double ring-shaped homohexamer of HslV is capped on each side by a ring-shaped HslU homohexamer. The assembly of the HslU/HslV complex is dependent on binding of ATP.</text>
</comment>
<keyword evidence="11" id="KW-1185">Reference proteome</keyword>
<dbReference type="Gene3D" id="3.40.50.300">
    <property type="entry name" value="P-loop containing nucleotide triphosphate hydrolases"/>
    <property type="match status" value="2"/>
</dbReference>
<evidence type="ECO:0000256" key="6">
    <source>
        <dbReference type="ARBA" id="ARBA00023186"/>
    </source>
</evidence>
<dbReference type="Pfam" id="PF00004">
    <property type="entry name" value="AAA"/>
    <property type="match status" value="1"/>
</dbReference>
<keyword evidence="4 7" id="KW-0547">Nucleotide-binding</keyword>
<comment type="similarity">
    <text evidence="2 7">Belongs to the ClpX chaperone family. HslU subfamily.</text>
</comment>
<feature type="binding site" evidence="7">
    <location>
        <position position="248"/>
    </location>
    <ligand>
        <name>ATP</name>
        <dbReference type="ChEBI" id="CHEBI:30616"/>
    </ligand>
</feature>
<dbReference type="InterPro" id="IPR004491">
    <property type="entry name" value="HslU"/>
</dbReference>
<dbReference type="InterPro" id="IPR019489">
    <property type="entry name" value="Clp_ATPase_C"/>
</dbReference>
<dbReference type="InterPro" id="IPR003959">
    <property type="entry name" value="ATPase_AAA_core"/>
</dbReference>
<dbReference type="HAMAP" id="MF_00249">
    <property type="entry name" value="HslU"/>
    <property type="match status" value="1"/>
</dbReference>
<feature type="binding site" evidence="7">
    <location>
        <begin position="60"/>
        <end position="65"/>
    </location>
    <ligand>
        <name>ATP</name>
        <dbReference type="ChEBI" id="CHEBI:30616"/>
    </ligand>
</feature>
<evidence type="ECO:0000313" key="10">
    <source>
        <dbReference type="EMBL" id="MBM1713778.1"/>
    </source>
</evidence>
<name>A0AAE2VY67_9RHOB</name>
<dbReference type="NCBIfam" id="NF003544">
    <property type="entry name" value="PRK05201.1"/>
    <property type="match status" value="1"/>
</dbReference>
<feature type="binding site" evidence="7">
    <location>
        <position position="18"/>
    </location>
    <ligand>
        <name>ATP</name>
        <dbReference type="ChEBI" id="CHEBI:30616"/>
    </ligand>
</feature>
<dbReference type="CDD" id="cd19498">
    <property type="entry name" value="RecA-like_HslU"/>
    <property type="match status" value="1"/>
</dbReference>
<dbReference type="EMBL" id="JAFBRM010000002">
    <property type="protein sequence ID" value="MBM1713778.1"/>
    <property type="molecule type" value="Genomic_DNA"/>
</dbReference>
<dbReference type="Gene3D" id="1.10.8.60">
    <property type="match status" value="1"/>
</dbReference>
<dbReference type="Proteomes" id="UP000732193">
    <property type="component" value="Unassembled WGS sequence"/>
</dbReference>
<dbReference type="GO" id="GO:0009376">
    <property type="term" value="C:HslUV protease complex"/>
    <property type="evidence" value="ECO:0007669"/>
    <property type="project" value="UniProtKB-UniRule"/>
</dbReference>
<protein>
    <recommendedName>
        <fullName evidence="7">ATP-dependent protease ATPase subunit HslU</fullName>
    </recommendedName>
    <alternativeName>
        <fullName evidence="7">Unfoldase HslU</fullName>
    </alternativeName>
</protein>